<dbReference type="Gene3D" id="2.60.200.20">
    <property type="match status" value="1"/>
</dbReference>
<keyword evidence="5" id="KW-1185">Reference proteome</keyword>
<dbReference type="Proteomes" id="UP001519273">
    <property type="component" value="Unassembled WGS sequence"/>
</dbReference>
<evidence type="ECO:0000256" key="2">
    <source>
        <dbReference type="SAM" id="Phobius"/>
    </source>
</evidence>
<dbReference type="EMBL" id="JAGGKP010000005">
    <property type="protein sequence ID" value="MBP1937439.1"/>
    <property type="molecule type" value="Genomic_DNA"/>
</dbReference>
<dbReference type="SUPFAM" id="SSF49879">
    <property type="entry name" value="SMAD/FHA domain"/>
    <property type="match status" value="1"/>
</dbReference>
<feature type="transmembrane region" description="Helical" evidence="2">
    <location>
        <begin position="280"/>
        <end position="298"/>
    </location>
</feature>
<dbReference type="SMART" id="SM00240">
    <property type="entry name" value="FHA"/>
    <property type="match status" value="1"/>
</dbReference>
<evidence type="ECO:0000259" key="3">
    <source>
        <dbReference type="PROSITE" id="PS50006"/>
    </source>
</evidence>
<reference evidence="4 5" key="1">
    <citation type="submission" date="2021-03" db="EMBL/GenBank/DDBJ databases">
        <title>Genomic Encyclopedia of Type Strains, Phase IV (KMG-IV): sequencing the most valuable type-strain genomes for metagenomic binning, comparative biology and taxonomic classification.</title>
        <authorList>
            <person name="Goeker M."/>
        </authorList>
    </citation>
    <scope>NUCLEOTIDE SEQUENCE [LARGE SCALE GENOMIC DNA]</scope>
    <source>
        <strain evidence="4 5">DSM 23491</strain>
    </source>
</reference>
<dbReference type="InterPro" id="IPR045962">
    <property type="entry name" value="DUF6382"/>
</dbReference>
<keyword evidence="2" id="KW-0472">Membrane</keyword>
<protein>
    <recommendedName>
        <fullName evidence="3">FHA domain-containing protein</fullName>
    </recommendedName>
</protein>
<dbReference type="InterPro" id="IPR008984">
    <property type="entry name" value="SMAD_FHA_dom_sf"/>
</dbReference>
<keyword evidence="2" id="KW-0812">Transmembrane</keyword>
<feature type="domain" description="FHA" evidence="3">
    <location>
        <begin position="500"/>
        <end position="550"/>
    </location>
</feature>
<sequence>MVSFHTDFIQNGGTYMVLQHPEGIHTKELSQVQCGMIASTKIPHLLHLNIKELDFKVTFQYDITAKRMLSHCLKSEKMNMTEFYTLLLQLVSALEDSKLYMLDHHNYILHEDYMFIDGSLQLGTLYLTYVPLQKPMSNEIQESLNRLISLFMTSVSHLEGNGLQQIVQFCRNDFFTIQGLKSLLIQLLAGNDNEEAATPKFKIELQMQEEVAEERSVVRSIDRSINRPLDRHADHSVDRSMPHPFFSISTAASSAKIESNAEHSEAEEDNPKSSSSMKTYVTLGCVVGSVLPWRLVYLEAPSTGTMFMCAAITVLLGITAVLYWIGKLSFLRNFGGQSIKQVPVFESIDLGSAMSSSKGKSRFAVEKLTGFIDSKRKSNTNKELWCLNASEAKEEIRTDDYNLAEHSIQKLQKPQTKQKQQIHTDVEAIREFKDRKNTEDYYAELSSRTEMLSSPRGQATVMLKPNSSKGSARQTTALFLERLAQGMNELERIELHHASFIIGRSSDVAQYVDETVGTSRAHVELMIVQDGCRIKDLGSKNGTVLRGEPMVPYKDYPLQEGDTFNIAGTSYKLCSD</sequence>
<accession>A0ABS4H4H9</accession>
<dbReference type="PROSITE" id="PS50006">
    <property type="entry name" value="FHA_DOMAIN"/>
    <property type="match status" value="1"/>
</dbReference>
<organism evidence="4 5">
    <name type="scientific">Paenibacillus sediminis</name>
    <dbReference type="NCBI Taxonomy" id="664909"/>
    <lineage>
        <taxon>Bacteria</taxon>
        <taxon>Bacillati</taxon>
        <taxon>Bacillota</taxon>
        <taxon>Bacilli</taxon>
        <taxon>Bacillales</taxon>
        <taxon>Paenibacillaceae</taxon>
        <taxon>Paenibacillus</taxon>
    </lineage>
</organism>
<dbReference type="RefSeq" id="WP_209849946.1">
    <property type="nucleotide sequence ID" value="NZ_CBCRVE010000005.1"/>
</dbReference>
<proteinExistence type="predicted"/>
<dbReference type="CDD" id="cd00060">
    <property type="entry name" value="FHA"/>
    <property type="match status" value="1"/>
</dbReference>
<dbReference type="Pfam" id="PF00498">
    <property type="entry name" value="FHA"/>
    <property type="match status" value="1"/>
</dbReference>
<evidence type="ECO:0000313" key="4">
    <source>
        <dbReference type="EMBL" id="MBP1937439.1"/>
    </source>
</evidence>
<feature type="region of interest" description="Disordered" evidence="1">
    <location>
        <begin position="257"/>
        <end position="276"/>
    </location>
</feature>
<gene>
    <name evidence="4" type="ORF">J2Z20_002334</name>
</gene>
<evidence type="ECO:0000313" key="5">
    <source>
        <dbReference type="Proteomes" id="UP001519273"/>
    </source>
</evidence>
<keyword evidence="2" id="KW-1133">Transmembrane helix</keyword>
<comment type="caution">
    <text evidence="4">The sequence shown here is derived from an EMBL/GenBank/DDBJ whole genome shotgun (WGS) entry which is preliminary data.</text>
</comment>
<name>A0ABS4H4H9_9BACL</name>
<dbReference type="Pfam" id="PF19909">
    <property type="entry name" value="DUF6382"/>
    <property type="match status" value="1"/>
</dbReference>
<evidence type="ECO:0000256" key="1">
    <source>
        <dbReference type="SAM" id="MobiDB-lite"/>
    </source>
</evidence>
<dbReference type="InterPro" id="IPR000253">
    <property type="entry name" value="FHA_dom"/>
</dbReference>
<feature type="transmembrane region" description="Helical" evidence="2">
    <location>
        <begin position="304"/>
        <end position="325"/>
    </location>
</feature>